<keyword evidence="14" id="KW-1185">Reference proteome</keyword>
<gene>
    <name evidence="13" type="ORF">Q5P01_013119</name>
</gene>
<comment type="caution">
    <text evidence="13">The sequence shown here is derived from an EMBL/GenBank/DDBJ whole genome shotgun (WGS) entry which is preliminary data.</text>
</comment>
<dbReference type="FunFam" id="3.10.250.10:FF:000011">
    <property type="entry name" value="Scavenger receptor class A member 5"/>
    <property type="match status" value="1"/>
</dbReference>
<dbReference type="InterPro" id="IPR036772">
    <property type="entry name" value="SRCR-like_dom_sf"/>
</dbReference>
<protein>
    <recommendedName>
        <fullName evidence="12">SRCR domain-containing protein</fullName>
    </recommendedName>
</protein>
<evidence type="ECO:0000313" key="13">
    <source>
        <dbReference type="EMBL" id="KAK2839379.1"/>
    </source>
</evidence>
<dbReference type="Pfam" id="PF01391">
    <property type="entry name" value="Collagen"/>
    <property type="match status" value="2"/>
</dbReference>
<evidence type="ECO:0000256" key="1">
    <source>
        <dbReference type="ARBA" id="ARBA00004606"/>
    </source>
</evidence>
<dbReference type="AlphaFoldDB" id="A0AA88MM98"/>
<dbReference type="PROSITE" id="PS50287">
    <property type="entry name" value="SRCR_2"/>
    <property type="match status" value="1"/>
</dbReference>
<feature type="region of interest" description="Disordered" evidence="10">
    <location>
        <begin position="160"/>
        <end position="332"/>
    </location>
</feature>
<keyword evidence="4 11" id="KW-1133">Transmembrane helix</keyword>
<dbReference type="SMART" id="SM00202">
    <property type="entry name" value="SR"/>
    <property type="match status" value="1"/>
</dbReference>
<keyword evidence="3" id="KW-0735">Signal-anchor</keyword>
<evidence type="ECO:0000256" key="7">
    <source>
        <dbReference type="ARBA" id="ARBA00023170"/>
    </source>
</evidence>
<proteinExistence type="predicted"/>
<dbReference type="Pfam" id="PF00530">
    <property type="entry name" value="SRCR"/>
    <property type="match status" value="1"/>
</dbReference>
<accession>A0AA88MM98</accession>
<dbReference type="Proteomes" id="UP001187415">
    <property type="component" value="Unassembled WGS sequence"/>
</dbReference>
<evidence type="ECO:0000256" key="5">
    <source>
        <dbReference type="ARBA" id="ARBA00023136"/>
    </source>
</evidence>
<organism evidence="13 14">
    <name type="scientific">Channa striata</name>
    <name type="common">Snakehead murrel</name>
    <name type="synonym">Ophicephalus striatus</name>
    <dbReference type="NCBI Taxonomy" id="64152"/>
    <lineage>
        <taxon>Eukaryota</taxon>
        <taxon>Metazoa</taxon>
        <taxon>Chordata</taxon>
        <taxon>Craniata</taxon>
        <taxon>Vertebrata</taxon>
        <taxon>Euteleostomi</taxon>
        <taxon>Actinopterygii</taxon>
        <taxon>Neopterygii</taxon>
        <taxon>Teleostei</taxon>
        <taxon>Neoteleostei</taxon>
        <taxon>Acanthomorphata</taxon>
        <taxon>Anabantaria</taxon>
        <taxon>Anabantiformes</taxon>
        <taxon>Channoidei</taxon>
        <taxon>Channidae</taxon>
        <taxon>Channa</taxon>
    </lineage>
</organism>
<evidence type="ECO:0000259" key="12">
    <source>
        <dbReference type="PROSITE" id="PS50287"/>
    </source>
</evidence>
<sequence length="431" mass="44769">METSVDRELNRASYTQSNPLFGMSLSRSDLYSFQPDDLKPARKKRQWGFYVIAIYLILQTVLNAFLLYKVFNLESSLSNPILEKLTSSHIPLNGEQAGDRLQTLIYNNSQEAKILKGHLWALQSQVTSMCGEEGQMGRLMAEMSLLNTSTHNLQSKMTTISLKLGPPGPQGRDGLPGHPGIPGEKGPKGDSGVEGPPGPRGDMGPTGKPGEPGAVGQSGPPGLAGPPGPTGQRGLPGATGAPGNQGPGAKGEKGEPGLPGPHGNKGDTGDPGQKGASGVPGSPGPPGIKGDTGNPGRAGISGMRGPPGVSGNQGPPGPQGPKGEKGVSGNTAELKVRLVPGRNRGRVEVMYNGVWGTVCDDHFDTVDAKVICRMLGFESVGNTFTAPPGTGRIWLDDLRCRGTESDIFDCQHGGVGINNCQHSEDAGVQCV</sequence>
<dbReference type="PANTHER" id="PTHR48071:SF18">
    <property type="entry name" value="DELETED IN MALIGNANT BRAIN TUMORS 1 PROTEIN-RELATED"/>
    <property type="match status" value="1"/>
</dbReference>
<keyword evidence="5 11" id="KW-0472">Membrane</keyword>
<evidence type="ECO:0000256" key="3">
    <source>
        <dbReference type="ARBA" id="ARBA00022968"/>
    </source>
</evidence>
<dbReference type="PROSITE" id="PS00420">
    <property type="entry name" value="SRCR_1"/>
    <property type="match status" value="1"/>
</dbReference>
<dbReference type="PRINTS" id="PR00258">
    <property type="entry name" value="SPERACTRCPTR"/>
</dbReference>
<keyword evidence="8" id="KW-0325">Glycoprotein</keyword>
<name>A0AA88MM98_CHASR</name>
<dbReference type="Gene3D" id="3.10.250.10">
    <property type="entry name" value="SRCR-like domain"/>
    <property type="match status" value="1"/>
</dbReference>
<evidence type="ECO:0000256" key="11">
    <source>
        <dbReference type="SAM" id="Phobius"/>
    </source>
</evidence>
<evidence type="ECO:0000256" key="6">
    <source>
        <dbReference type="ARBA" id="ARBA00023157"/>
    </source>
</evidence>
<evidence type="ECO:0000256" key="10">
    <source>
        <dbReference type="SAM" id="MobiDB-lite"/>
    </source>
</evidence>
<feature type="transmembrane region" description="Helical" evidence="11">
    <location>
        <begin position="47"/>
        <end position="68"/>
    </location>
</feature>
<dbReference type="EMBL" id="JAUPFM010000010">
    <property type="protein sequence ID" value="KAK2839379.1"/>
    <property type="molecule type" value="Genomic_DNA"/>
</dbReference>
<dbReference type="InterPro" id="IPR001190">
    <property type="entry name" value="SRCR"/>
</dbReference>
<dbReference type="SUPFAM" id="SSF56487">
    <property type="entry name" value="SRCR-like"/>
    <property type="match status" value="1"/>
</dbReference>
<dbReference type="PANTHER" id="PTHR48071">
    <property type="entry name" value="SRCR DOMAIN-CONTAINING PROTEIN"/>
    <property type="match status" value="1"/>
</dbReference>
<keyword evidence="2 11" id="KW-0812">Transmembrane</keyword>
<evidence type="ECO:0000256" key="8">
    <source>
        <dbReference type="ARBA" id="ARBA00023180"/>
    </source>
</evidence>
<feature type="domain" description="SRCR" evidence="12">
    <location>
        <begin position="336"/>
        <end position="431"/>
    </location>
</feature>
<keyword evidence="6 9" id="KW-1015">Disulfide bond</keyword>
<keyword evidence="7" id="KW-0675">Receptor</keyword>
<comment type="caution">
    <text evidence="9">Lacks conserved residue(s) required for the propagation of feature annotation.</text>
</comment>
<evidence type="ECO:0000313" key="14">
    <source>
        <dbReference type="Proteomes" id="UP001187415"/>
    </source>
</evidence>
<evidence type="ECO:0000256" key="2">
    <source>
        <dbReference type="ARBA" id="ARBA00022692"/>
    </source>
</evidence>
<dbReference type="InterPro" id="IPR008160">
    <property type="entry name" value="Collagen"/>
</dbReference>
<evidence type="ECO:0000256" key="9">
    <source>
        <dbReference type="PROSITE-ProRule" id="PRU00196"/>
    </source>
</evidence>
<evidence type="ECO:0000256" key="4">
    <source>
        <dbReference type="ARBA" id="ARBA00022989"/>
    </source>
</evidence>
<comment type="subcellular location">
    <subcellularLocation>
        <location evidence="1">Membrane</location>
        <topology evidence="1">Single-pass type II membrane protein</topology>
    </subcellularLocation>
</comment>
<dbReference type="GO" id="GO:0016020">
    <property type="term" value="C:membrane"/>
    <property type="evidence" value="ECO:0007669"/>
    <property type="project" value="UniProtKB-SubCell"/>
</dbReference>
<reference evidence="13" key="1">
    <citation type="submission" date="2023-07" db="EMBL/GenBank/DDBJ databases">
        <title>Chromosome-level Genome Assembly of Striped Snakehead (Channa striata).</title>
        <authorList>
            <person name="Liu H."/>
        </authorList>
    </citation>
    <scope>NUCLEOTIDE SEQUENCE</scope>
    <source>
        <strain evidence="13">Gz</strain>
        <tissue evidence="13">Muscle</tissue>
    </source>
</reference>
<feature type="disulfide bond" evidence="9">
    <location>
        <begin position="400"/>
        <end position="410"/>
    </location>
</feature>